<evidence type="ECO:0000313" key="1">
    <source>
        <dbReference type="EMBL" id="OIW27761.1"/>
    </source>
</evidence>
<dbReference type="EMBL" id="KV875099">
    <property type="protein sequence ID" value="OIW27761.1"/>
    <property type="molecule type" value="Genomic_DNA"/>
</dbReference>
<sequence>MPIHGCPSQQLAESGPLLVAGYLMLLVHKHLQPRIGFLDWPACDFLVVVWPTPPIIVMLPSYLLAFSQRTWTSVKSTLPEYSQSLTPTCDFNVTAPLCHLNGSIPLPRTIDANRPDAHTS</sequence>
<proteinExistence type="predicted"/>
<gene>
    <name evidence="1" type="ORF">CONLIGDRAFT_449859</name>
</gene>
<dbReference type="Proteomes" id="UP000182658">
    <property type="component" value="Unassembled WGS sequence"/>
</dbReference>
<keyword evidence="2" id="KW-1185">Reference proteome</keyword>
<dbReference type="InParanoid" id="A0A1J7J397"/>
<reference evidence="1 2" key="1">
    <citation type="submission" date="2016-10" db="EMBL/GenBank/DDBJ databases">
        <title>Draft genome sequence of Coniochaeta ligniaria NRRL30616, a lignocellulolytic fungus for bioabatement of inhibitors in plant biomass hydrolysates.</title>
        <authorList>
            <consortium name="DOE Joint Genome Institute"/>
            <person name="Jimenez D.J."/>
            <person name="Hector R.E."/>
            <person name="Riley R."/>
            <person name="Sun H."/>
            <person name="Grigoriev I.V."/>
            <person name="Van Elsas J.D."/>
            <person name="Nichols N.N."/>
        </authorList>
    </citation>
    <scope>NUCLEOTIDE SEQUENCE [LARGE SCALE GENOMIC DNA]</scope>
    <source>
        <strain evidence="1 2">NRRL 30616</strain>
    </source>
</reference>
<evidence type="ECO:0000313" key="2">
    <source>
        <dbReference type="Proteomes" id="UP000182658"/>
    </source>
</evidence>
<organism evidence="1 2">
    <name type="scientific">Coniochaeta ligniaria NRRL 30616</name>
    <dbReference type="NCBI Taxonomy" id="1408157"/>
    <lineage>
        <taxon>Eukaryota</taxon>
        <taxon>Fungi</taxon>
        <taxon>Dikarya</taxon>
        <taxon>Ascomycota</taxon>
        <taxon>Pezizomycotina</taxon>
        <taxon>Sordariomycetes</taxon>
        <taxon>Sordariomycetidae</taxon>
        <taxon>Coniochaetales</taxon>
        <taxon>Coniochaetaceae</taxon>
        <taxon>Coniochaeta</taxon>
    </lineage>
</organism>
<accession>A0A1J7J397</accession>
<protein>
    <submittedName>
        <fullName evidence="1">Uncharacterized protein</fullName>
    </submittedName>
</protein>
<dbReference type="AlphaFoldDB" id="A0A1J7J397"/>
<name>A0A1J7J397_9PEZI</name>